<dbReference type="GO" id="GO:0005829">
    <property type="term" value="C:cytosol"/>
    <property type="evidence" value="ECO:0007669"/>
    <property type="project" value="TreeGrafter"/>
</dbReference>
<keyword evidence="1 3" id="KW-0596">Phosphopantetheine</keyword>
<keyword evidence="3" id="KW-0963">Cytoplasm</keyword>
<dbReference type="EMBL" id="LM655252">
    <property type="protein sequence ID" value="CDZ16408.1"/>
    <property type="molecule type" value="Genomic_DNA"/>
</dbReference>
<keyword evidence="8" id="KW-1185">Reference proteome</keyword>
<keyword evidence="3" id="KW-0444">Lipid biosynthesis</keyword>
<dbReference type="GO" id="GO:0016020">
    <property type="term" value="C:membrane"/>
    <property type="evidence" value="ECO:0007669"/>
    <property type="project" value="GOC"/>
</dbReference>
<gene>
    <name evidence="3 7" type="primary">acpP</name>
    <name evidence="7" type="ORF">CEM_140</name>
</gene>
<comment type="similarity">
    <text evidence="3">Belongs to the acyl carrier protein (ACP) family.</text>
</comment>
<dbReference type="Pfam" id="PF00550">
    <property type="entry name" value="PP-binding"/>
    <property type="match status" value="1"/>
</dbReference>
<dbReference type="GO" id="GO:0000035">
    <property type="term" value="F:acyl binding"/>
    <property type="evidence" value="ECO:0007669"/>
    <property type="project" value="TreeGrafter"/>
</dbReference>
<organism evidence="7 8">
    <name type="scientific">Candidatus Johnevansia muelleri</name>
    <dbReference type="NCBI Taxonomy" id="1495769"/>
    <lineage>
        <taxon>Bacteria</taxon>
        <taxon>Pseudomonadati</taxon>
        <taxon>Pseudomonadota</taxon>
        <taxon>Gammaproteobacteria</taxon>
        <taxon>Candidatus Johnevansiales</taxon>
        <taxon>Candidatus Johnevansiaceae</taxon>
        <taxon>Candidatus Johnevansia</taxon>
    </lineage>
</organism>
<dbReference type="Gene3D" id="1.10.1200.10">
    <property type="entry name" value="ACP-like"/>
    <property type="match status" value="1"/>
</dbReference>
<evidence type="ECO:0000256" key="3">
    <source>
        <dbReference type="HAMAP-Rule" id="MF_01217"/>
    </source>
</evidence>
<evidence type="ECO:0000256" key="5">
    <source>
        <dbReference type="RuleBase" id="RU003545"/>
    </source>
</evidence>
<evidence type="ECO:0000313" key="7">
    <source>
        <dbReference type="EMBL" id="CDZ16408.1"/>
    </source>
</evidence>
<keyword evidence="2 3" id="KW-0597">Phosphoprotein</keyword>
<feature type="modified residue" description="O-(pantetheine 4'-phosphoryl)serine" evidence="3">
    <location>
        <position position="37"/>
    </location>
</feature>
<accession>A0A078KDY7</accession>
<sequence length="78" mass="9153">MIKIEKIVKNIIAEYFHIKKENIFNNCSFMDDLGADSIDTVELNMAIEHEFGIYIPEKFAIKITNVQEMIDYIKLKII</sequence>
<dbReference type="HAMAP" id="MF_01217">
    <property type="entry name" value="Acyl_carrier"/>
    <property type="match status" value="1"/>
</dbReference>
<dbReference type="KEGG" id="eme:CEM_140"/>
<dbReference type="GO" id="GO:0000036">
    <property type="term" value="F:acyl carrier activity"/>
    <property type="evidence" value="ECO:0007669"/>
    <property type="project" value="UniProtKB-UniRule"/>
</dbReference>
<evidence type="ECO:0000259" key="6">
    <source>
        <dbReference type="PROSITE" id="PS50075"/>
    </source>
</evidence>
<comment type="subcellular location">
    <subcellularLocation>
        <location evidence="3">Cytoplasm</location>
    </subcellularLocation>
</comment>
<comment type="function">
    <text evidence="3 5">Carrier of the growing fatty acid chain in fatty acid biosynthesis.</text>
</comment>
<evidence type="ECO:0000313" key="8">
    <source>
        <dbReference type="Proteomes" id="UP000032420"/>
    </source>
</evidence>
<dbReference type="NCBIfam" id="TIGR00517">
    <property type="entry name" value="acyl_carrier"/>
    <property type="match status" value="1"/>
</dbReference>
<keyword evidence="3" id="KW-0275">Fatty acid biosynthesis</keyword>
<reference evidence="8" key="1">
    <citation type="submission" date="2014-07" db="EMBL/GenBank/DDBJ databases">
        <authorList>
            <person name="Santos-Garcia D."/>
        </authorList>
    </citation>
    <scope>NUCLEOTIDE SEQUENCE [LARGE SCALE GENOMIC DNA]</scope>
</reference>
<evidence type="ECO:0000256" key="1">
    <source>
        <dbReference type="ARBA" id="ARBA00022450"/>
    </source>
</evidence>
<dbReference type="InterPro" id="IPR036736">
    <property type="entry name" value="ACP-like_sf"/>
</dbReference>
<dbReference type="HOGENOM" id="CLU_108696_5_1_6"/>
<dbReference type="GO" id="GO:0009245">
    <property type="term" value="P:lipid A biosynthetic process"/>
    <property type="evidence" value="ECO:0007669"/>
    <property type="project" value="TreeGrafter"/>
</dbReference>
<dbReference type="PANTHER" id="PTHR20863:SF76">
    <property type="entry name" value="CARRIER DOMAIN-CONTAINING PROTEIN"/>
    <property type="match status" value="1"/>
</dbReference>
<dbReference type="InterPro" id="IPR009081">
    <property type="entry name" value="PP-bd_ACP"/>
</dbReference>
<dbReference type="OrthoDB" id="9804551at2"/>
<dbReference type="Proteomes" id="UP000032420">
    <property type="component" value="Chromosome I"/>
</dbReference>
<name>A0A078KDY7_9GAMM</name>
<evidence type="ECO:0000256" key="2">
    <source>
        <dbReference type="ARBA" id="ARBA00022553"/>
    </source>
</evidence>
<comment type="pathway">
    <text evidence="3 5">Lipid metabolism; fatty acid biosynthesis.</text>
</comment>
<dbReference type="STRING" id="1495769.CEM_140"/>
<feature type="domain" description="Carrier" evidence="6">
    <location>
        <begin position="2"/>
        <end position="77"/>
    </location>
</feature>
<dbReference type="UniPathway" id="UPA00094"/>
<protein>
    <recommendedName>
        <fullName evidence="3 4">Acyl carrier protein</fullName>
        <shortName evidence="3">ACP</shortName>
    </recommendedName>
</protein>
<keyword evidence="3" id="KW-0443">Lipid metabolism</keyword>
<dbReference type="InterPro" id="IPR003231">
    <property type="entry name" value="ACP"/>
</dbReference>
<dbReference type="SUPFAM" id="SSF47336">
    <property type="entry name" value="ACP-like"/>
    <property type="match status" value="1"/>
</dbReference>
<proteinExistence type="inferred from homology"/>
<comment type="PTM">
    <text evidence="3">4'-phosphopantetheine is transferred from CoA to a specific serine of apo-ACP by AcpS. This modification is essential for activity because fatty acids are bound in thioester linkage to the sulfhydryl of the prosthetic group.</text>
</comment>
<keyword evidence="3" id="KW-0276">Fatty acid metabolism</keyword>
<evidence type="ECO:0000256" key="4">
    <source>
        <dbReference type="NCBIfam" id="TIGR00517"/>
    </source>
</evidence>
<dbReference type="NCBIfam" id="NF002148">
    <property type="entry name" value="PRK00982.1-2"/>
    <property type="match status" value="1"/>
</dbReference>
<comment type="PTM">
    <text evidence="5">4'-phosphopantetheine is transferred from CoA to a specific serine of apo-ACP by acpS.</text>
</comment>
<dbReference type="PANTHER" id="PTHR20863">
    <property type="entry name" value="ACYL CARRIER PROTEIN"/>
    <property type="match status" value="1"/>
</dbReference>
<dbReference type="AlphaFoldDB" id="A0A078KDY7"/>
<dbReference type="PROSITE" id="PS50075">
    <property type="entry name" value="CARRIER"/>
    <property type="match status" value="1"/>
</dbReference>